<reference evidence="1" key="1">
    <citation type="journal article" date="2012" name="PLoS ONE">
        <title>Gene sets for utilization of primary and secondary nutrition supplies in the distal gut of endangered iberian lynx.</title>
        <authorList>
            <person name="Alcaide M."/>
            <person name="Messina E."/>
            <person name="Richter M."/>
            <person name="Bargiela R."/>
            <person name="Peplies J."/>
            <person name="Huws S.A."/>
            <person name="Newbold C.J."/>
            <person name="Golyshin P.N."/>
            <person name="Simon M.A."/>
            <person name="Lopez G."/>
            <person name="Yakimov M.M."/>
            <person name="Ferrer M."/>
        </authorList>
    </citation>
    <scope>NUCLEOTIDE SEQUENCE</scope>
</reference>
<organism evidence="1">
    <name type="scientific">gut metagenome</name>
    <dbReference type="NCBI Taxonomy" id="749906"/>
    <lineage>
        <taxon>unclassified sequences</taxon>
        <taxon>metagenomes</taxon>
        <taxon>organismal metagenomes</taxon>
    </lineage>
</organism>
<comment type="caution">
    <text evidence="1">The sequence shown here is derived from an EMBL/GenBank/DDBJ whole genome shotgun (WGS) entry which is preliminary data.</text>
</comment>
<protein>
    <submittedName>
        <fullName evidence="1">Uncharacterized protein</fullName>
    </submittedName>
</protein>
<sequence>MVAQCLLGWPGLCSQSLQQPCRRKWWTLAIHPYGAATGRCDNPTSIERGPHLSGTGQDLRNDSRKASGLLRCQCHSAFADARRSGTDCGYGYGLCHGIKGSLPNLPPFLRLSGKGKYLYFGEQCSGLPRSQHLR</sequence>
<gene>
    <name evidence="1" type="ORF">EVA_02752</name>
</gene>
<accession>J9H5E7</accession>
<name>J9H5E7_9ZZZZ</name>
<dbReference type="EMBL" id="AMCI01000453">
    <property type="protein sequence ID" value="EJX09140.1"/>
    <property type="molecule type" value="Genomic_DNA"/>
</dbReference>
<dbReference type="AlphaFoldDB" id="J9H5E7"/>
<evidence type="ECO:0000313" key="1">
    <source>
        <dbReference type="EMBL" id="EJX09140.1"/>
    </source>
</evidence>
<proteinExistence type="predicted"/>